<keyword evidence="4" id="KW-1185">Reference proteome</keyword>
<sequence length="360" mass="40453">MTEQTRDSTSSPYCDNVDKRRHSMRKEFENIASSDADGLEKSRDRNSSRFPSKRSRNEVETSSEEEDNPSGGEETQDNSNQEGNKLEIKQLRIWAIQYQIPPAHLEPLLVILRARLLPTLPRSAEKFLDESQPPPAKKRKDSEKNECCSPALLKEILKKLTSIETDVKKNRDTLANIEDCLQVKDDFVSADFSIPTKHEVELPINSVDALLHFEQKLTDDRRCLSDTLQVMKRLKSSKVSISATSILRKFLGRNVATQYTATKKMSDKLVMETHVPKFMGCVLEALMATHEGLSDKEAKAAVGTALTQSKGWDGQRSDKTKKPTNSSASVIKEEDILDADSIMSNTWMGERFGLDTSASE</sequence>
<protein>
    <submittedName>
        <fullName evidence="2">AtpC_1 protein</fullName>
    </submittedName>
    <submittedName>
        <fullName evidence="3">AtpC_2 protein</fullName>
    </submittedName>
</protein>
<accession>A0A0C9RBF7</accession>
<feature type="region of interest" description="Disordered" evidence="1">
    <location>
        <begin position="1"/>
        <end position="82"/>
    </location>
</feature>
<feature type="region of interest" description="Disordered" evidence="1">
    <location>
        <begin position="309"/>
        <end position="330"/>
    </location>
</feature>
<evidence type="ECO:0000256" key="1">
    <source>
        <dbReference type="SAM" id="MobiDB-lite"/>
    </source>
</evidence>
<dbReference type="RefSeq" id="XP_011309312.1">
    <property type="nucleotide sequence ID" value="XM_011311010.1"/>
</dbReference>
<evidence type="ECO:0000313" key="5">
    <source>
        <dbReference type="RefSeq" id="XP_011309312.1"/>
    </source>
</evidence>
<reference evidence="5" key="2">
    <citation type="submission" date="2025-04" db="UniProtKB">
        <authorList>
            <consortium name="RefSeq"/>
        </authorList>
    </citation>
    <scope>IDENTIFICATION</scope>
    <source>
        <strain evidence="5">USDA-PBARC FA_bdor</strain>
        <tissue evidence="5">Whole organism</tissue>
    </source>
</reference>
<name>A0A0C9RBF7_9HYME</name>
<feature type="compositionally biased region" description="Basic and acidic residues" evidence="1">
    <location>
        <begin position="38"/>
        <end position="47"/>
    </location>
</feature>
<accession>A0A9R1U6R9</accession>
<dbReference type="AlphaFoldDB" id="A0A0C9RBF7"/>
<evidence type="ECO:0000313" key="4">
    <source>
        <dbReference type="Proteomes" id="UP000694866"/>
    </source>
</evidence>
<dbReference type="OrthoDB" id="7697863at2759"/>
<dbReference type="KEGG" id="fas:105270213"/>
<evidence type="ECO:0000313" key="3">
    <source>
        <dbReference type="EMBL" id="JAG83586.1"/>
    </source>
</evidence>
<gene>
    <name evidence="3" type="primary">atpC_2</name>
    <name evidence="2" type="synonym">atpC_1</name>
    <name evidence="5" type="synonym">LOC105270213</name>
    <name evidence="3" type="ORF">g.6193</name>
    <name evidence="2" type="ORF">g.6195</name>
</gene>
<dbReference type="GeneID" id="105270213"/>
<dbReference type="Proteomes" id="UP000694866">
    <property type="component" value="Unplaced"/>
</dbReference>
<organism evidence="3">
    <name type="scientific">Fopius arisanus</name>
    <dbReference type="NCBI Taxonomy" id="64838"/>
    <lineage>
        <taxon>Eukaryota</taxon>
        <taxon>Metazoa</taxon>
        <taxon>Ecdysozoa</taxon>
        <taxon>Arthropoda</taxon>
        <taxon>Hexapoda</taxon>
        <taxon>Insecta</taxon>
        <taxon>Pterygota</taxon>
        <taxon>Neoptera</taxon>
        <taxon>Endopterygota</taxon>
        <taxon>Hymenoptera</taxon>
        <taxon>Apocrita</taxon>
        <taxon>Ichneumonoidea</taxon>
        <taxon>Braconidae</taxon>
        <taxon>Opiinae</taxon>
        <taxon>Fopius</taxon>
    </lineage>
</organism>
<dbReference type="EMBL" id="GBYB01006474">
    <property type="protein sequence ID" value="JAG76241.1"/>
    <property type="molecule type" value="Transcribed_RNA"/>
</dbReference>
<reference evidence="3" key="1">
    <citation type="submission" date="2015-01" db="EMBL/GenBank/DDBJ databases">
        <title>Transcriptome Assembly of Fopius arisanus.</title>
        <authorList>
            <person name="Geib S."/>
        </authorList>
    </citation>
    <scope>NUCLEOTIDE SEQUENCE</scope>
</reference>
<evidence type="ECO:0000313" key="2">
    <source>
        <dbReference type="EMBL" id="JAG76241.1"/>
    </source>
</evidence>
<dbReference type="EMBL" id="GBYB01013819">
    <property type="protein sequence ID" value="JAG83586.1"/>
    <property type="molecule type" value="Transcribed_RNA"/>
</dbReference>
<proteinExistence type="predicted"/>